<evidence type="ECO:0000256" key="1">
    <source>
        <dbReference type="ARBA" id="ARBA00004651"/>
    </source>
</evidence>
<name>A0ABV8GUX3_9BACI</name>
<evidence type="ECO:0000256" key="4">
    <source>
        <dbReference type="ARBA" id="ARBA00022692"/>
    </source>
</evidence>
<gene>
    <name evidence="10" type="ORF">ACFOUV_00925</name>
</gene>
<evidence type="ECO:0000259" key="8">
    <source>
        <dbReference type="Pfam" id="PF04239"/>
    </source>
</evidence>
<dbReference type="PANTHER" id="PTHR34582:SF6">
    <property type="entry name" value="UPF0702 TRANSMEMBRANE PROTEIN YCAP"/>
    <property type="match status" value="1"/>
</dbReference>
<organism evidence="10 11">
    <name type="scientific">Oceanobacillus longus</name>
    <dbReference type="NCBI Taxonomy" id="930120"/>
    <lineage>
        <taxon>Bacteria</taxon>
        <taxon>Bacillati</taxon>
        <taxon>Bacillota</taxon>
        <taxon>Bacilli</taxon>
        <taxon>Bacillales</taxon>
        <taxon>Bacillaceae</taxon>
        <taxon>Oceanobacillus</taxon>
    </lineage>
</organism>
<comment type="caution">
    <text evidence="10">The sequence shown here is derived from an EMBL/GenBank/DDBJ whole genome shotgun (WGS) entry which is preliminary data.</text>
</comment>
<dbReference type="Pfam" id="PF04239">
    <property type="entry name" value="DUF421"/>
    <property type="match status" value="1"/>
</dbReference>
<feature type="domain" description="YetF C-terminal" evidence="8">
    <location>
        <begin position="87"/>
        <end position="157"/>
    </location>
</feature>
<dbReference type="Pfam" id="PF20730">
    <property type="entry name" value="YetF_N"/>
    <property type="match status" value="1"/>
</dbReference>
<evidence type="ECO:0000259" key="9">
    <source>
        <dbReference type="Pfam" id="PF20730"/>
    </source>
</evidence>
<evidence type="ECO:0000256" key="7">
    <source>
        <dbReference type="SAM" id="Phobius"/>
    </source>
</evidence>
<sequence length="173" mass="19652">MFFNDWETIGRTILLGFLAYLTLILFLRISGKRTLSKMNAFDFVITVALGSTLATILLNKNVALTEGISALFILIAMQYIVAWLSVRSNFFGKLIKSEPELIYYKDQFFYKVMKKNRILKVEILQAARSSGIESLDMIEAVVLETNGTISIIKKSDELHQSTLFNVKNDNVLK</sequence>
<keyword evidence="4 7" id="KW-0812">Transmembrane</keyword>
<dbReference type="EMBL" id="JBHSAO010000001">
    <property type="protein sequence ID" value="MFC4022375.1"/>
    <property type="molecule type" value="Genomic_DNA"/>
</dbReference>
<dbReference type="InterPro" id="IPR048454">
    <property type="entry name" value="YetF_N"/>
</dbReference>
<dbReference type="InterPro" id="IPR007353">
    <property type="entry name" value="DUF421"/>
</dbReference>
<keyword evidence="5 7" id="KW-1133">Transmembrane helix</keyword>
<evidence type="ECO:0000256" key="3">
    <source>
        <dbReference type="ARBA" id="ARBA00022475"/>
    </source>
</evidence>
<keyword evidence="11" id="KW-1185">Reference proteome</keyword>
<feature type="transmembrane region" description="Helical" evidence="7">
    <location>
        <begin position="41"/>
        <end position="58"/>
    </location>
</feature>
<evidence type="ECO:0000256" key="2">
    <source>
        <dbReference type="ARBA" id="ARBA00006448"/>
    </source>
</evidence>
<proteinExistence type="inferred from homology"/>
<feature type="domain" description="YetF-like N-terminal transmembrane" evidence="9">
    <location>
        <begin position="18"/>
        <end position="84"/>
    </location>
</feature>
<accession>A0ABV8GUX3</accession>
<evidence type="ECO:0000313" key="11">
    <source>
        <dbReference type="Proteomes" id="UP001595772"/>
    </source>
</evidence>
<evidence type="ECO:0000256" key="6">
    <source>
        <dbReference type="ARBA" id="ARBA00023136"/>
    </source>
</evidence>
<keyword evidence="3" id="KW-1003">Cell membrane</keyword>
<feature type="transmembrane region" description="Helical" evidence="7">
    <location>
        <begin position="12"/>
        <end position="29"/>
    </location>
</feature>
<evidence type="ECO:0000256" key="5">
    <source>
        <dbReference type="ARBA" id="ARBA00022989"/>
    </source>
</evidence>
<evidence type="ECO:0000313" key="10">
    <source>
        <dbReference type="EMBL" id="MFC4022375.1"/>
    </source>
</evidence>
<dbReference type="RefSeq" id="WP_379494891.1">
    <property type="nucleotide sequence ID" value="NZ_JBHSAO010000001.1"/>
</dbReference>
<dbReference type="Proteomes" id="UP001595772">
    <property type="component" value="Unassembled WGS sequence"/>
</dbReference>
<comment type="similarity">
    <text evidence="2">Belongs to the UPF0702 family.</text>
</comment>
<keyword evidence="6 7" id="KW-0472">Membrane</keyword>
<dbReference type="PANTHER" id="PTHR34582">
    <property type="entry name" value="UPF0702 TRANSMEMBRANE PROTEIN YCAP"/>
    <property type="match status" value="1"/>
</dbReference>
<protein>
    <submittedName>
        <fullName evidence="10">DUF421 domain-containing protein</fullName>
    </submittedName>
</protein>
<comment type="subcellular location">
    <subcellularLocation>
        <location evidence="1">Cell membrane</location>
        <topology evidence="1">Multi-pass membrane protein</topology>
    </subcellularLocation>
</comment>
<dbReference type="InterPro" id="IPR023090">
    <property type="entry name" value="UPF0702_alpha/beta_dom_sf"/>
</dbReference>
<feature type="transmembrane region" description="Helical" evidence="7">
    <location>
        <begin position="64"/>
        <end position="86"/>
    </location>
</feature>
<dbReference type="Gene3D" id="3.30.240.20">
    <property type="entry name" value="bsu07140 like domains"/>
    <property type="match status" value="1"/>
</dbReference>
<reference evidence="11" key="1">
    <citation type="journal article" date="2019" name="Int. J. Syst. Evol. Microbiol.">
        <title>The Global Catalogue of Microorganisms (GCM) 10K type strain sequencing project: providing services to taxonomists for standard genome sequencing and annotation.</title>
        <authorList>
            <consortium name="The Broad Institute Genomics Platform"/>
            <consortium name="The Broad Institute Genome Sequencing Center for Infectious Disease"/>
            <person name="Wu L."/>
            <person name="Ma J."/>
        </authorList>
    </citation>
    <scope>NUCLEOTIDE SEQUENCE [LARGE SCALE GENOMIC DNA]</scope>
    <source>
        <strain evidence="11">IBRC-M 10703</strain>
    </source>
</reference>